<evidence type="ECO:0000256" key="1">
    <source>
        <dbReference type="SAM" id="Phobius"/>
    </source>
</evidence>
<keyword evidence="1" id="KW-1133">Transmembrane helix</keyword>
<dbReference type="Proteomes" id="UP000249166">
    <property type="component" value="Unassembled WGS sequence"/>
</dbReference>
<name>A0A328HAN2_ARTGO</name>
<organism evidence="2 3">
    <name type="scientific">Arthrobacter globiformis</name>
    <dbReference type="NCBI Taxonomy" id="1665"/>
    <lineage>
        <taxon>Bacteria</taxon>
        <taxon>Bacillati</taxon>
        <taxon>Actinomycetota</taxon>
        <taxon>Actinomycetes</taxon>
        <taxon>Micrococcales</taxon>
        <taxon>Micrococcaceae</taxon>
        <taxon>Arthrobacter</taxon>
    </lineage>
</organism>
<dbReference type="OrthoDB" id="8019199at2"/>
<feature type="transmembrane region" description="Helical" evidence="1">
    <location>
        <begin position="50"/>
        <end position="68"/>
    </location>
</feature>
<reference evidence="2 3" key="1">
    <citation type="submission" date="2018-04" db="EMBL/GenBank/DDBJ databases">
        <title>Bacteria isolated from cave deposits of Manipur.</title>
        <authorList>
            <person name="Sahoo D."/>
            <person name="Sarangthem I."/>
            <person name="Nandeibam J."/>
        </authorList>
    </citation>
    <scope>NUCLEOTIDE SEQUENCE [LARGE SCALE GENOMIC DNA]</scope>
    <source>
        <strain evidence="3">mrc11</strain>
    </source>
</reference>
<feature type="transmembrane region" description="Helical" evidence="1">
    <location>
        <begin position="140"/>
        <end position="161"/>
    </location>
</feature>
<sequence length="164" mass="16782">MAAVLLVAGVVMSFAAGALHPEGANANDHAAAFAEYARSNLWIGVHLGQFAGMAALVAGLLVLGSVAGGAPGRSYWTARLGSWAAAAALALYGALQAVDGVALKHSVDAWAAAEGAEKAVRFAAAEDMRWLEWGMRSNTVPTLAGIALILVWTLGLLASSLRRS</sequence>
<evidence type="ECO:0008006" key="4">
    <source>
        <dbReference type="Google" id="ProtNLM"/>
    </source>
</evidence>
<keyword evidence="1" id="KW-0472">Membrane</keyword>
<proteinExistence type="predicted"/>
<dbReference type="EMBL" id="QLNP01000102">
    <property type="protein sequence ID" value="RAM35642.1"/>
    <property type="molecule type" value="Genomic_DNA"/>
</dbReference>
<accession>A0A328HAN2</accession>
<protein>
    <recommendedName>
        <fullName evidence="4">DUF1772 domain-containing protein</fullName>
    </recommendedName>
</protein>
<dbReference type="AlphaFoldDB" id="A0A328HAN2"/>
<gene>
    <name evidence="2" type="ORF">DBZ45_19780</name>
</gene>
<comment type="caution">
    <text evidence="2">The sequence shown here is derived from an EMBL/GenBank/DDBJ whole genome shotgun (WGS) entry which is preliminary data.</text>
</comment>
<keyword evidence="1" id="KW-0812">Transmembrane</keyword>
<evidence type="ECO:0000313" key="3">
    <source>
        <dbReference type="Proteomes" id="UP000249166"/>
    </source>
</evidence>
<evidence type="ECO:0000313" key="2">
    <source>
        <dbReference type="EMBL" id="RAM35642.1"/>
    </source>
</evidence>
<feature type="transmembrane region" description="Helical" evidence="1">
    <location>
        <begin position="80"/>
        <end position="98"/>
    </location>
</feature>